<feature type="compositionally biased region" description="Basic and acidic residues" evidence="1">
    <location>
        <begin position="1"/>
        <end position="21"/>
    </location>
</feature>
<dbReference type="AlphaFoldDB" id="A0A0E1W500"/>
<dbReference type="RefSeq" id="WP_004526640.1">
    <property type="nucleotide sequence ID" value="NZ_CM000832.1"/>
</dbReference>
<protein>
    <submittedName>
        <fullName evidence="2">Bacteriophage protein Gp49</fullName>
    </submittedName>
</protein>
<reference evidence="2" key="1">
    <citation type="submission" date="2009-05" db="EMBL/GenBank/DDBJ databases">
        <authorList>
            <person name="Harkins D.M."/>
            <person name="DeShazer D."/>
            <person name="Woods D.E."/>
            <person name="Brinkac L.M."/>
            <person name="Brown K.A."/>
            <person name="Hung G.C."/>
            <person name="Tuanyok A."/>
            <person name="Zhang B."/>
            <person name="Nierman W.C."/>
        </authorList>
    </citation>
    <scope>NUCLEOTIDE SEQUENCE [LARGE SCALE GENOMIC DNA]</scope>
    <source>
        <strain evidence="2">1710a</strain>
    </source>
</reference>
<evidence type="ECO:0000313" key="2">
    <source>
        <dbReference type="EMBL" id="EET04752.1"/>
    </source>
</evidence>
<gene>
    <name evidence="3" type="ORF">BURPS1710A_1895</name>
    <name evidence="2" type="ORF">BURPS1710A_A3035</name>
</gene>
<proteinExistence type="predicted"/>
<feature type="region of interest" description="Disordered" evidence="1">
    <location>
        <begin position="1"/>
        <end position="23"/>
    </location>
</feature>
<sequence>MRGNEDRDRAPSKGDPVESKRKLPTVSVEWLENAAADLEVSANASRETWAVLGLSHRYSENIGRAHAMRHAARLKLEYDRRLFLRSIGLKV</sequence>
<dbReference type="Proteomes" id="UP000001812">
    <property type="component" value="Chromosome I"/>
</dbReference>
<evidence type="ECO:0000313" key="3">
    <source>
        <dbReference type="EMBL" id="EET08143.1"/>
    </source>
</evidence>
<dbReference type="Proteomes" id="UP000001812">
    <property type="component" value="Chromosome II"/>
</dbReference>
<dbReference type="EMBL" id="CM000832">
    <property type="protein sequence ID" value="EET08143.1"/>
    <property type="molecule type" value="Genomic_DNA"/>
</dbReference>
<dbReference type="HOGENOM" id="CLU_2664054_0_0_4"/>
<dbReference type="EMBL" id="CM000833">
    <property type="protein sequence ID" value="EET04752.1"/>
    <property type="molecule type" value="Genomic_DNA"/>
</dbReference>
<accession>A0A0E1W500</accession>
<name>A0A0E1W500_BURPE</name>
<organism evidence="2">
    <name type="scientific">Burkholderia pseudomallei 1710a</name>
    <dbReference type="NCBI Taxonomy" id="320371"/>
    <lineage>
        <taxon>Bacteria</taxon>
        <taxon>Pseudomonadati</taxon>
        <taxon>Pseudomonadota</taxon>
        <taxon>Betaproteobacteria</taxon>
        <taxon>Burkholderiales</taxon>
        <taxon>Burkholderiaceae</taxon>
        <taxon>Burkholderia</taxon>
        <taxon>pseudomallei group</taxon>
    </lineage>
</organism>
<evidence type="ECO:0000256" key="1">
    <source>
        <dbReference type="SAM" id="MobiDB-lite"/>
    </source>
</evidence>